<sequence length="272" mass="29955">MELINATYLISSCRKILVGYGAEFAEEKQRLFKLIRNLNFNGESGSEPFSPTTQSSVGIGASDGFYSPDFRGDFGAGLLDLHAIDDTELLTKNVDSEPFEQSPFMPPVTKAVDIEQDFLPYRQQRGQTDVDASFGLPTLEKQTNSRENNVAKIKFVVRNRPLNKKEVSRKEDDVVSVCANSLTVHEPKLKVDLTACVEKHEFCFDAVLDQQLTNDETPISRVQANQRGLIVVFDLGGGTFDVSILEISNGVFEVKATNGDTFLGGGISTTQC</sequence>
<keyword evidence="2" id="KW-1185">Reference proteome</keyword>
<proteinExistence type="predicted"/>
<gene>
    <name evidence="1" type="ORF">L2E82_17971</name>
</gene>
<protein>
    <submittedName>
        <fullName evidence="1">Uncharacterized protein</fullName>
    </submittedName>
</protein>
<name>A0ACB9FA02_CICIN</name>
<reference evidence="2" key="1">
    <citation type="journal article" date="2022" name="Mol. Ecol. Resour.">
        <title>The genomes of chicory, endive, great burdock and yacon provide insights into Asteraceae palaeo-polyploidization history and plant inulin production.</title>
        <authorList>
            <person name="Fan W."/>
            <person name="Wang S."/>
            <person name="Wang H."/>
            <person name="Wang A."/>
            <person name="Jiang F."/>
            <person name="Liu H."/>
            <person name="Zhao H."/>
            <person name="Xu D."/>
            <person name="Zhang Y."/>
        </authorList>
    </citation>
    <scope>NUCLEOTIDE SEQUENCE [LARGE SCALE GENOMIC DNA]</scope>
    <source>
        <strain evidence="2">cv. Punajuju</strain>
    </source>
</reference>
<dbReference type="Proteomes" id="UP001055811">
    <property type="component" value="Linkage Group LG03"/>
</dbReference>
<evidence type="ECO:0000313" key="1">
    <source>
        <dbReference type="EMBL" id="KAI3767656.1"/>
    </source>
</evidence>
<accession>A0ACB9FA02</accession>
<comment type="caution">
    <text evidence="1">The sequence shown here is derived from an EMBL/GenBank/DDBJ whole genome shotgun (WGS) entry which is preliminary data.</text>
</comment>
<evidence type="ECO:0000313" key="2">
    <source>
        <dbReference type="Proteomes" id="UP001055811"/>
    </source>
</evidence>
<dbReference type="EMBL" id="CM042011">
    <property type="protein sequence ID" value="KAI3767656.1"/>
    <property type="molecule type" value="Genomic_DNA"/>
</dbReference>
<reference evidence="1 2" key="2">
    <citation type="journal article" date="2022" name="Mol. Ecol. Resour.">
        <title>The genomes of chicory, endive, great burdock and yacon provide insights into Asteraceae paleo-polyploidization history and plant inulin production.</title>
        <authorList>
            <person name="Fan W."/>
            <person name="Wang S."/>
            <person name="Wang H."/>
            <person name="Wang A."/>
            <person name="Jiang F."/>
            <person name="Liu H."/>
            <person name="Zhao H."/>
            <person name="Xu D."/>
            <person name="Zhang Y."/>
        </authorList>
    </citation>
    <scope>NUCLEOTIDE SEQUENCE [LARGE SCALE GENOMIC DNA]</scope>
    <source>
        <strain evidence="2">cv. Punajuju</strain>
        <tissue evidence="1">Leaves</tissue>
    </source>
</reference>
<organism evidence="1 2">
    <name type="scientific">Cichorium intybus</name>
    <name type="common">Chicory</name>
    <dbReference type="NCBI Taxonomy" id="13427"/>
    <lineage>
        <taxon>Eukaryota</taxon>
        <taxon>Viridiplantae</taxon>
        <taxon>Streptophyta</taxon>
        <taxon>Embryophyta</taxon>
        <taxon>Tracheophyta</taxon>
        <taxon>Spermatophyta</taxon>
        <taxon>Magnoliopsida</taxon>
        <taxon>eudicotyledons</taxon>
        <taxon>Gunneridae</taxon>
        <taxon>Pentapetalae</taxon>
        <taxon>asterids</taxon>
        <taxon>campanulids</taxon>
        <taxon>Asterales</taxon>
        <taxon>Asteraceae</taxon>
        <taxon>Cichorioideae</taxon>
        <taxon>Cichorieae</taxon>
        <taxon>Cichoriinae</taxon>
        <taxon>Cichorium</taxon>
    </lineage>
</organism>